<evidence type="ECO:0000256" key="6">
    <source>
        <dbReference type="ARBA" id="ARBA00023242"/>
    </source>
</evidence>
<dbReference type="Proteomes" id="UP000037035">
    <property type="component" value="Unassembled WGS sequence"/>
</dbReference>
<keyword evidence="6" id="KW-0539">Nucleus</keyword>
<dbReference type="STRING" id="27349.A0A0L6UPS8"/>
<keyword evidence="11" id="KW-1185">Reference proteome</keyword>
<dbReference type="VEuPathDB" id="FungiDB:VP01_435g6"/>
<reference evidence="10 11" key="1">
    <citation type="submission" date="2015-08" db="EMBL/GenBank/DDBJ databases">
        <title>Next Generation Sequencing and Analysis of the Genome of Puccinia sorghi L Schw, the Causal Agent of Maize Common Rust.</title>
        <authorList>
            <person name="Rochi L."/>
            <person name="Burguener G."/>
            <person name="Darino M."/>
            <person name="Turjanski A."/>
            <person name="Kreff E."/>
            <person name="Dieguez M.J."/>
            <person name="Sacco F."/>
        </authorList>
    </citation>
    <scope>NUCLEOTIDE SEQUENCE [LARGE SCALE GENOMIC DNA]</scope>
    <source>
        <strain evidence="10 11">RO10H11247</strain>
    </source>
</reference>
<accession>A0A0L6UPS8</accession>
<evidence type="ECO:0000256" key="8">
    <source>
        <dbReference type="SAM" id="MobiDB-lite"/>
    </source>
</evidence>
<dbReference type="EMBL" id="LAVV01009457">
    <property type="protein sequence ID" value="KNZ50548.1"/>
    <property type="molecule type" value="Genomic_DNA"/>
</dbReference>
<feature type="compositionally biased region" description="Basic residues" evidence="8">
    <location>
        <begin position="154"/>
        <end position="168"/>
    </location>
</feature>
<evidence type="ECO:0000256" key="5">
    <source>
        <dbReference type="ARBA" id="ARBA00022884"/>
    </source>
</evidence>
<comment type="subcellular location">
    <subcellularLocation>
        <location evidence="2">Nucleus</location>
        <location evidence="2">Nucleolus</location>
    </subcellularLocation>
</comment>
<comment type="function">
    <text evidence="1">Involved in pre-25S rRNA processing.</text>
</comment>
<sequence>MGELICFWDILERLGWVDCIRLPGEMTPKMEVWELDPQSLGVASPSPLIDTPGLLRPCKNFLTKRNLDKMKEKTTNKKPGKPSDSILPGPLVNIPVIDNELDNLFKSKQAFLPLNAIPVADKGVEETSEAPEIAAPESSPNVGRNGASADKKNGKLPRKTPKKSSSKTKKMDDPQSSQLEVSYETKRAIERAKLFAQQLKQEADTSTRPPKQPHEKPCHPSGSPSSDQASSDDLLQSSENFSHHSDMDNTHDSDGPLVHETVLARKTCSTSSHSNPQAQKLSKTSPNESPEQKNARTVFVGNVHIDCVKNKSAGRALLEHLLNPLKEEAALGTQSRIESIRYRGIPLATPIGTEPAKSQHGAQRSKAWKEAQAASRPSFDDVTGGSAGRRGAKPLESSETSAPPVKFLTGGQKRMIGYVTGDLHPEAKSCLAYVVIAPPPPGDPSPGSWALTGADLAKLIATKADGTSFMERVIRCDIASQSLTKSSTNSSYSIDLKEQRRTLFIGGLDFVEEEDSIRKAVESRLVKEKKGLPDGAPTWVERVRVVRDKATSLTKGFAYVLLRTQDAVEEMLALPEGSFKIGKRKVRLQKYLSAGQSSALKRTREEMTGAKKPRDKRSKVDDQGGSATGPKRARIDLRKEIETAYKGPDLSQELAGLDKHQRKLIKSANQLRVERRMLKKQNLLKQKILASRHQKHGKNTEFLNQLKPFKSAINKLAKNNKNNPIPNNNNNNAKQKKKKNVTSLSKKRASPNTSQS</sequence>
<evidence type="ECO:0000256" key="2">
    <source>
        <dbReference type="ARBA" id="ARBA00004604"/>
    </source>
</evidence>
<dbReference type="InterPro" id="IPR012677">
    <property type="entry name" value="Nucleotide-bd_a/b_plait_sf"/>
</dbReference>
<name>A0A0L6UPS8_9BASI</name>
<dbReference type="GO" id="GO:0005730">
    <property type="term" value="C:nucleolus"/>
    <property type="evidence" value="ECO:0007669"/>
    <property type="project" value="UniProtKB-SubCell"/>
</dbReference>
<comment type="similarity">
    <text evidence="3">Belongs to the RRM RBM34 family.</text>
</comment>
<gene>
    <name evidence="10" type="ORF">VP01_435g6</name>
</gene>
<evidence type="ECO:0000256" key="1">
    <source>
        <dbReference type="ARBA" id="ARBA00002475"/>
    </source>
</evidence>
<dbReference type="GO" id="GO:0000463">
    <property type="term" value="P:maturation of LSU-rRNA from tricistronic rRNA transcript (SSU-rRNA, 5.8S rRNA, LSU-rRNA)"/>
    <property type="evidence" value="ECO:0007669"/>
    <property type="project" value="TreeGrafter"/>
</dbReference>
<dbReference type="OrthoDB" id="442677at2759"/>
<feature type="region of interest" description="Disordered" evidence="8">
    <location>
        <begin position="127"/>
        <end position="185"/>
    </location>
</feature>
<dbReference type="GO" id="GO:0019843">
    <property type="term" value="F:rRNA binding"/>
    <property type="evidence" value="ECO:0007669"/>
    <property type="project" value="TreeGrafter"/>
</dbReference>
<feature type="compositionally biased region" description="Basic residues" evidence="8">
    <location>
        <begin position="734"/>
        <end position="749"/>
    </location>
</feature>
<feature type="compositionally biased region" description="Polar residues" evidence="8">
    <location>
        <begin position="198"/>
        <end position="209"/>
    </location>
</feature>
<feature type="region of interest" description="Disordered" evidence="8">
    <location>
        <begin position="597"/>
        <end position="634"/>
    </location>
</feature>
<dbReference type="SMART" id="SM00360">
    <property type="entry name" value="RRM"/>
    <property type="match status" value="1"/>
</dbReference>
<evidence type="ECO:0000256" key="7">
    <source>
        <dbReference type="PROSITE-ProRule" id="PRU00176"/>
    </source>
</evidence>
<keyword evidence="5 7" id="KW-0694">RNA-binding</keyword>
<dbReference type="PANTHER" id="PTHR23236">
    <property type="entry name" value="EUKARYOTIC TRANSLATION INITIATION FACTOR 4B/4H"/>
    <property type="match status" value="1"/>
</dbReference>
<feature type="region of interest" description="Disordered" evidence="8">
    <location>
        <begin position="713"/>
        <end position="756"/>
    </location>
</feature>
<feature type="domain" description="RRM" evidence="9">
    <location>
        <begin position="501"/>
        <end position="593"/>
    </location>
</feature>
<dbReference type="SUPFAM" id="SSF54928">
    <property type="entry name" value="RNA-binding domain, RBD"/>
    <property type="match status" value="1"/>
</dbReference>
<dbReference type="Gene3D" id="3.30.70.330">
    <property type="match status" value="1"/>
</dbReference>
<feature type="compositionally biased region" description="Low complexity" evidence="8">
    <location>
        <begin position="713"/>
        <end position="733"/>
    </location>
</feature>
<feature type="region of interest" description="Disordered" evidence="8">
    <location>
        <begin position="69"/>
        <end position="89"/>
    </location>
</feature>
<evidence type="ECO:0000259" key="9">
    <source>
        <dbReference type="PROSITE" id="PS50102"/>
    </source>
</evidence>
<dbReference type="PANTHER" id="PTHR23236:SF25">
    <property type="entry name" value="RNA-BINDING PROTEIN 34"/>
    <property type="match status" value="1"/>
</dbReference>
<evidence type="ECO:0000256" key="3">
    <source>
        <dbReference type="ARBA" id="ARBA00007077"/>
    </source>
</evidence>
<feature type="compositionally biased region" description="Low complexity" evidence="8">
    <location>
        <begin position="220"/>
        <end position="233"/>
    </location>
</feature>
<feature type="region of interest" description="Disordered" evidence="8">
    <location>
        <begin position="198"/>
        <end position="233"/>
    </location>
</feature>
<dbReference type="AlphaFoldDB" id="A0A0L6UPS8"/>
<evidence type="ECO:0000256" key="4">
    <source>
        <dbReference type="ARBA" id="ARBA00015520"/>
    </source>
</evidence>
<dbReference type="InterPro" id="IPR035979">
    <property type="entry name" value="RBD_domain_sf"/>
</dbReference>
<feature type="compositionally biased region" description="Polar residues" evidence="8">
    <location>
        <begin position="267"/>
        <end position="289"/>
    </location>
</feature>
<evidence type="ECO:0000313" key="11">
    <source>
        <dbReference type="Proteomes" id="UP000037035"/>
    </source>
</evidence>
<comment type="caution">
    <text evidence="10">The sequence shown here is derived from an EMBL/GenBank/DDBJ whole genome shotgun (WGS) entry which is preliminary data.</text>
</comment>
<feature type="region of interest" description="Disordered" evidence="8">
    <location>
        <begin position="266"/>
        <end position="293"/>
    </location>
</feature>
<evidence type="ECO:0000313" key="10">
    <source>
        <dbReference type="EMBL" id="KNZ50548.1"/>
    </source>
</evidence>
<dbReference type="PROSITE" id="PS50102">
    <property type="entry name" value="RRM"/>
    <property type="match status" value="1"/>
</dbReference>
<feature type="region of interest" description="Disordered" evidence="8">
    <location>
        <begin position="351"/>
        <end position="406"/>
    </location>
</feature>
<proteinExistence type="inferred from homology"/>
<protein>
    <recommendedName>
        <fullName evidence="4">Nucleolar protein 12</fullName>
    </recommendedName>
</protein>
<organism evidence="10 11">
    <name type="scientific">Puccinia sorghi</name>
    <dbReference type="NCBI Taxonomy" id="27349"/>
    <lineage>
        <taxon>Eukaryota</taxon>
        <taxon>Fungi</taxon>
        <taxon>Dikarya</taxon>
        <taxon>Basidiomycota</taxon>
        <taxon>Pucciniomycotina</taxon>
        <taxon>Pucciniomycetes</taxon>
        <taxon>Pucciniales</taxon>
        <taxon>Pucciniaceae</taxon>
        <taxon>Puccinia</taxon>
    </lineage>
</organism>
<dbReference type="InterPro" id="IPR000504">
    <property type="entry name" value="RRM_dom"/>
</dbReference>